<gene>
    <name evidence="1" type="ORF">R1flu_025027</name>
</gene>
<dbReference type="EMBL" id="JBHFFA010000007">
    <property type="protein sequence ID" value="KAL2613335.1"/>
    <property type="molecule type" value="Genomic_DNA"/>
</dbReference>
<name>A0ABD1XWK2_9MARC</name>
<reference evidence="1 2" key="1">
    <citation type="submission" date="2024-09" db="EMBL/GenBank/DDBJ databases">
        <title>Chromosome-scale assembly of Riccia fluitans.</title>
        <authorList>
            <person name="Paukszto L."/>
            <person name="Sawicki J."/>
            <person name="Karawczyk K."/>
            <person name="Piernik-Szablinska J."/>
            <person name="Szczecinska M."/>
            <person name="Mazdziarz M."/>
        </authorList>
    </citation>
    <scope>NUCLEOTIDE SEQUENCE [LARGE SCALE GENOMIC DNA]</scope>
    <source>
        <strain evidence="1">Rf_01</strain>
        <tissue evidence="1">Aerial parts of the thallus</tissue>
    </source>
</reference>
<evidence type="ECO:0000313" key="1">
    <source>
        <dbReference type="EMBL" id="KAL2613335.1"/>
    </source>
</evidence>
<dbReference type="PANTHER" id="PTHR31751">
    <property type="entry name" value="SI:CH211-108C17.2-RELATED-RELATED"/>
    <property type="match status" value="1"/>
</dbReference>
<comment type="caution">
    <text evidence="1">The sequence shown here is derived from an EMBL/GenBank/DDBJ whole genome shotgun (WGS) entry which is preliminary data.</text>
</comment>
<evidence type="ECO:0008006" key="3">
    <source>
        <dbReference type="Google" id="ProtNLM"/>
    </source>
</evidence>
<protein>
    <recommendedName>
        <fullName evidence="3">RNase H type-1 domain-containing protein</fullName>
    </recommendedName>
</protein>
<sequence>MTSCNFVSIVSLFPLFSEPITVYVDCHFDSSHSGYHDMLPVINIEDDKMIEMVTLIRKETGSSWRIETQALQQALSTLLEKGLNIVEVIHDDNTQVDAILSQHNILSQKDLWHKCKNVMGKFKEVLQEKRRTPQDSTVEAATTIAQVAVFSIAQLKDYCRENTLQQTGSKLALCNECQPT</sequence>
<evidence type="ECO:0000313" key="2">
    <source>
        <dbReference type="Proteomes" id="UP001605036"/>
    </source>
</evidence>
<dbReference type="AlphaFoldDB" id="A0ABD1XWK2"/>
<organism evidence="1 2">
    <name type="scientific">Riccia fluitans</name>
    <dbReference type="NCBI Taxonomy" id="41844"/>
    <lineage>
        <taxon>Eukaryota</taxon>
        <taxon>Viridiplantae</taxon>
        <taxon>Streptophyta</taxon>
        <taxon>Embryophyta</taxon>
        <taxon>Marchantiophyta</taxon>
        <taxon>Marchantiopsida</taxon>
        <taxon>Marchantiidae</taxon>
        <taxon>Marchantiales</taxon>
        <taxon>Ricciaceae</taxon>
        <taxon>Riccia</taxon>
    </lineage>
</organism>
<dbReference type="Proteomes" id="UP001605036">
    <property type="component" value="Unassembled WGS sequence"/>
</dbReference>
<keyword evidence="2" id="KW-1185">Reference proteome</keyword>
<dbReference type="PANTHER" id="PTHR31751:SF7">
    <property type="entry name" value="THAP-TYPE DOMAIN-CONTAINING PROTEIN"/>
    <property type="match status" value="1"/>
</dbReference>
<accession>A0ABD1XWK2</accession>
<proteinExistence type="predicted"/>